<organism evidence="1 2">
    <name type="scientific">Dorcoceras hygrometricum</name>
    <dbReference type="NCBI Taxonomy" id="472368"/>
    <lineage>
        <taxon>Eukaryota</taxon>
        <taxon>Viridiplantae</taxon>
        <taxon>Streptophyta</taxon>
        <taxon>Embryophyta</taxon>
        <taxon>Tracheophyta</taxon>
        <taxon>Spermatophyta</taxon>
        <taxon>Magnoliopsida</taxon>
        <taxon>eudicotyledons</taxon>
        <taxon>Gunneridae</taxon>
        <taxon>Pentapetalae</taxon>
        <taxon>asterids</taxon>
        <taxon>lamiids</taxon>
        <taxon>Lamiales</taxon>
        <taxon>Gesneriaceae</taxon>
        <taxon>Didymocarpoideae</taxon>
        <taxon>Trichosporeae</taxon>
        <taxon>Loxocarpinae</taxon>
        <taxon>Dorcoceras</taxon>
    </lineage>
</organism>
<dbReference type="Proteomes" id="UP000250235">
    <property type="component" value="Unassembled WGS sequence"/>
</dbReference>
<evidence type="ECO:0000313" key="1">
    <source>
        <dbReference type="EMBL" id="KZV33886.1"/>
    </source>
</evidence>
<evidence type="ECO:0000313" key="2">
    <source>
        <dbReference type="Proteomes" id="UP000250235"/>
    </source>
</evidence>
<keyword evidence="2" id="KW-1185">Reference proteome</keyword>
<gene>
    <name evidence="1" type="ORF">F511_11096</name>
</gene>
<proteinExistence type="predicted"/>
<accession>A0A2Z7BPP0</accession>
<dbReference type="EMBL" id="KV005654">
    <property type="protein sequence ID" value="KZV33886.1"/>
    <property type="molecule type" value="Genomic_DNA"/>
</dbReference>
<name>A0A2Z7BPP0_9LAMI</name>
<protein>
    <submittedName>
        <fullName evidence="1">Uncharacterized protein</fullName>
    </submittedName>
</protein>
<reference evidence="1 2" key="1">
    <citation type="journal article" date="2015" name="Proc. Natl. Acad. Sci. U.S.A.">
        <title>The resurrection genome of Boea hygrometrica: A blueprint for survival of dehydration.</title>
        <authorList>
            <person name="Xiao L."/>
            <person name="Yang G."/>
            <person name="Zhang L."/>
            <person name="Yang X."/>
            <person name="Zhao S."/>
            <person name="Ji Z."/>
            <person name="Zhou Q."/>
            <person name="Hu M."/>
            <person name="Wang Y."/>
            <person name="Chen M."/>
            <person name="Xu Y."/>
            <person name="Jin H."/>
            <person name="Xiao X."/>
            <person name="Hu G."/>
            <person name="Bao F."/>
            <person name="Hu Y."/>
            <person name="Wan P."/>
            <person name="Li L."/>
            <person name="Deng X."/>
            <person name="Kuang T."/>
            <person name="Xiang C."/>
            <person name="Zhu J.K."/>
            <person name="Oliver M.J."/>
            <person name="He Y."/>
        </authorList>
    </citation>
    <scope>NUCLEOTIDE SEQUENCE [LARGE SCALE GENOMIC DNA]</scope>
    <source>
        <strain evidence="2">cv. XS01</strain>
    </source>
</reference>
<dbReference type="AlphaFoldDB" id="A0A2Z7BPP0"/>
<sequence length="69" mass="8158">MVAERRPFGHKNMTDMVAGRDLYWPYQLDTFWTSEKYGSAFTPDRTGLQKIIWVPFHDDVEVETEGQDF</sequence>